<dbReference type="RefSeq" id="XP_046061219.1">
    <property type="nucleotide sequence ID" value="XM_046205257.1"/>
</dbReference>
<dbReference type="AlphaFoldDB" id="A0A9P8P6A3"/>
<dbReference type="PANTHER" id="PTHR31902">
    <property type="entry name" value="ACTIN PATCHES DISTAL PROTEIN 1"/>
    <property type="match status" value="1"/>
</dbReference>
<evidence type="ECO:0000256" key="2">
    <source>
        <dbReference type="ARBA" id="ARBA00040895"/>
    </source>
</evidence>
<proteinExistence type="inferred from homology"/>
<evidence type="ECO:0000313" key="4">
    <source>
        <dbReference type="Proteomes" id="UP000769157"/>
    </source>
</evidence>
<organism evidence="3 4">
    <name type="scientific">Ogataea philodendri</name>
    <dbReference type="NCBI Taxonomy" id="1378263"/>
    <lineage>
        <taxon>Eukaryota</taxon>
        <taxon>Fungi</taxon>
        <taxon>Dikarya</taxon>
        <taxon>Ascomycota</taxon>
        <taxon>Saccharomycotina</taxon>
        <taxon>Pichiomycetes</taxon>
        <taxon>Pichiales</taxon>
        <taxon>Pichiaceae</taxon>
        <taxon>Ogataea</taxon>
    </lineage>
</organism>
<dbReference type="SUPFAM" id="SSF52833">
    <property type="entry name" value="Thioredoxin-like"/>
    <property type="match status" value="1"/>
</dbReference>
<accession>A0A9P8P6A3</accession>
<keyword evidence="4" id="KW-1185">Reference proteome</keyword>
<evidence type="ECO:0000256" key="1">
    <source>
        <dbReference type="ARBA" id="ARBA00038208"/>
    </source>
</evidence>
<sequence>MLGCSRVFRRLYSFKTQYERVAQCPGPAVDTGCTHCELPKFPANKQIDYDRPLSKTKANPWKHILVLSGDPDYRNWPSRFETAPGTVISEIQAHKRQIIDMFHPVLTSMTSLQEKPATQDNVVFGIYPDGLRVEVPRDKVEEFMIGYLSTIPENLDEADSKEMETLQNSFRAQFASRPLENDLVLICGHLKRDVRCGELAPLIKSEFEKVIQLQGVGNTQIGIVSHIGGHIYAGNVLIFKRNGDVIWYGRVLPEHVQGIVKLTLVENKIIEELYRG</sequence>
<reference evidence="3" key="1">
    <citation type="journal article" date="2021" name="Open Biol.">
        <title>Shared evolutionary footprints suggest mitochondrial oxidative damage underlies multiple complex I losses in fungi.</title>
        <authorList>
            <person name="Schikora-Tamarit M.A."/>
            <person name="Marcet-Houben M."/>
            <person name="Nosek J."/>
            <person name="Gabaldon T."/>
        </authorList>
    </citation>
    <scope>NUCLEOTIDE SEQUENCE</scope>
    <source>
        <strain evidence="3">CBS6075</strain>
    </source>
</reference>
<reference evidence="3" key="2">
    <citation type="submission" date="2021-01" db="EMBL/GenBank/DDBJ databases">
        <authorList>
            <person name="Schikora-Tamarit M.A."/>
        </authorList>
    </citation>
    <scope>NUCLEOTIDE SEQUENCE</scope>
    <source>
        <strain evidence="3">CBS6075</strain>
    </source>
</reference>
<dbReference type="Proteomes" id="UP000769157">
    <property type="component" value="Unassembled WGS sequence"/>
</dbReference>
<dbReference type="EMBL" id="JAEUBE010000295">
    <property type="protein sequence ID" value="KAH3666015.1"/>
    <property type="molecule type" value="Genomic_DNA"/>
</dbReference>
<dbReference type="PANTHER" id="PTHR31902:SF7">
    <property type="entry name" value="ALTERED INHERITANCE OF MITOCHONDRIA PROTEIN 32"/>
    <property type="match status" value="1"/>
</dbReference>
<gene>
    <name evidence="3" type="ORF">OGAPHI_004204</name>
</gene>
<dbReference type="Pfam" id="PF06999">
    <property type="entry name" value="Suc_Fer-like"/>
    <property type="match status" value="1"/>
</dbReference>
<protein>
    <recommendedName>
        <fullName evidence="2">Altered inheritance of mitochondria protein 32</fullName>
    </recommendedName>
</protein>
<comment type="caution">
    <text evidence="3">The sequence shown here is derived from an EMBL/GenBank/DDBJ whole genome shotgun (WGS) entry which is preliminary data.</text>
</comment>
<dbReference type="InterPro" id="IPR009737">
    <property type="entry name" value="Aim32/Apd1-like"/>
</dbReference>
<name>A0A9P8P6A3_9ASCO</name>
<dbReference type="InterPro" id="IPR036249">
    <property type="entry name" value="Thioredoxin-like_sf"/>
</dbReference>
<dbReference type="CDD" id="cd03062">
    <property type="entry name" value="TRX_Fd_Sucrase"/>
    <property type="match status" value="1"/>
</dbReference>
<comment type="similarity">
    <text evidence="1">Belongs to the AIM32 family.</text>
</comment>
<evidence type="ECO:0000313" key="3">
    <source>
        <dbReference type="EMBL" id="KAH3666015.1"/>
    </source>
</evidence>
<dbReference type="OrthoDB" id="10253744at2759"/>
<dbReference type="Gene3D" id="3.40.30.10">
    <property type="entry name" value="Glutaredoxin"/>
    <property type="match status" value="1"/>
</dbReference>
<dbReference type="GeneID" id="70236169"/>